<evidence type="ECO:0000313" key="2">
    <source>
        <dbReference type="Proteomes" id="UP000501690"/>
    </source>
</evidence>
<evidence type="ECO:0000313" key="1">
    <source>
        <dbReference type="EMBL" id="QCD86463.1"/>
    </source>
</evidence>
<protein>
    <submittedName>
        <fullName evidence="1">Uncharacterized protein</fullName>
    </submittedName>
</protein>
<keyword evidence="2" id="KW-1185">Reference proteome</keyword>
<name>A0A4D6LD96_VIGUN</name>
<dbReference type="Proteomes" id="UP000501690">
    <property type="component" value="Linkage Group LG3"/>
</dbReference>
<proteinExistence type="predicted"/>
<reference evidence="1 2" key="1">
    <citation type="submission" date="2019-04" db="EMBL/GenBank/DDBJ databases">
        <title>An improved genome assembly and genetic linkage map for asparagus bean, Vigna unguiculata ssp. sesquipedialis.</title>
        <authorList>
            <person name="Xia Q."/>
            <person name="Zhang R."/>
            <person name="Dong Y."/>
        </authorList>
    </citation>
    <scope>NUCLEOTIDE SEQUENCE [LARGE SCALE GENOMIC DNA]</scope>
    <source>
        <tissue evidence="1">Leaf</tissue>
    </source>
</reference>
<organism evidence="1 2">
    <name type="scientific">Vigna unguiculata</name>
    <name type="common">Cowpea</name>
    <dbReference type="NCBI Taxonomy" id="3917"/>
    <lineage>
        <taxon>Eukaryota</taxon>
        <taxon>Viridiplantae</taxon>
        <taxon>Streptophyta</taxon>
        <taxon>Embryophyta</taxon>
        <taxon>Tracheophyta</taxon>
        <taxon>Spermatophyta</taxon>
        <taxon>Magnoliopsida</taxon>
        <taxon>eudicotyledons</taxon>
        <taxon>Gunneridae</taxon>
        <taxon>Pentapetalae</taxon>
        <taxon>rosids</taxon>
        <taxon>fabids</taxon>
        <taxon>Fabales</taxon>
        <taxon>Fabaceae</taxon>
        <taxon>Papilionoideae</taxon>
        <taxon>50 kb inversion clade</taxon>
        <taxon>NPAAA clade</taxon>
        <taxon>indigoferoid/millettioid clade</taxon>
        <taxon>Phaseoleae</taxon>
        <taxon>Vigna</taxon>
    </lineage>
</organism>
<sequence length="62" mass="6874">MISVSVLRRSHRHSGFFGGPPWLKLWIGGGSSYQFFGCLSASVSHCRQRYGGEKSVKCVLID</sequence>
<dbReference type="EMBL" id="CP039347">
    <property type="protein sequence ID" value="QCD86463.1"/>
    <property type="molecule type" value="Genomic_DNA"/>
</dbReference>
<dbReference type="AlphaFoldDB" id="A0A4D6LD96"/>
<accession>A0A4D6LD96</accession>
<gene>
    <name evidence="1" type="ORF">DEO72_LG3g986</name>
</gene>